<evidence type="ECO:0000313" key="2">
    <source>
        <dbReference type="EMBL" id="MED6169613.1"/>
    </source>
</evidence>
<reference evidence="2 3" key="1">
    <citation type="journal article" date="2023" name="Plants (Basel)">
        <title>Bridging the Gap: Combining Genomics and Transcriptomics Approaches to Understand Stylosanthes scabra, an Orphan Legume from the Brazilian Caatinga.</title>
        <authorList>
            <person name="Ferreira-Neto J.R.C."/>
            <person name="da Silva M.D."/>
            <person name="Binneck E."/>
            <person name="de Melo N.F."/>
            <person name="da Silva R.H."/>
            <person name="de Melo A.L.T.M."/>
            <person name="Pandolfi V."/>
            <person name="Bustamante F.O."/>
            <person name="Brasileiro-Vidal A.C."/>
            <person name="Benko-Iseppon A.M."/>
        </authorList>
    </citation>
    <scope>NUCLEOTIDE SEQUENCE [LARGE SCALE GENOMIC DNA]</scope>
    <source>
        <tissue evidence="2">Leaves</tissue>
    </source>
</reference>
<dbReference type="Proteomes" id="UP001341840">
    <property type="component" value="Unassembled WGS sequence"/>
</dbReference>
<keyword evidence="3" id="KW-1185">Reference proteome</keyword>
<organism evidence="2 3">
    <name type="scientific">Stylosanthes scabra</name>
    <dbReference type="NCBI Taxonomy" id="79078"/>
    <lineage>
        <taxon>Eukaryota</taxon>
        <taxon>Viridiplantae</taxon>
        <taxon>Streptophyta</taxon>
        <taxon>Embryophyta</taxon>
        <taxon>Tracheophyta</taxon>
        <taxon>Spermatophyta</taxon>
        <taxon>Magnoliopsida</taxon>
        <taxon>eudicotyledons</taxon>
        <taxon>Gunneridae</taxon>
        <taxon>Pentapetalae</taxon>
        <taxon>rosids</taxon>
        <taxon>fabids</taxon>
        <taxon>Fabales</taxon>
        <taxon>Fabaceae</taxon>
        <taxon>Papilionoideae</taxon>
        <taxon>50 kb inversion clade</taxon>
        <taxon>dalbergioids sensu lato</taxon>
        <taxon>Dalbergieae</taxon>
        <taxon>Pterocarpus clade</taxon>
        <taxon>Stylosanthes</taxon>
    </lineage>
</organism>
<sequence>MISNGDDRNDAKKRKRERGRPGAGRCDDEHGGTGRLGGNVHLDDGAELTKSSLLNNVKTRGGAGTLQNVAHEAVITGSVGTCISKARVRSGTQKK</sequence>
<accession>A0ABU6VBK8</accession>
<evidence type="ECO:0000256" key="1">
    <source>
        <dbReference type="SAM" id="MobiDB-lite"/>
    </source>
</evidence>
<name>A0ABU6VBK8_9FABA</name>
<feature type="compositionally biased region" description="Basic and acidic residues" evidence="1">
    <location>
        <begin position="1"/>
        <end position="10"/>
    </location>
</feature>
<gene>
    <name evidence="2" type="ORF">PIB30_022831</name>
</gene>
<protein>
    <submittedName>
        <fullName evidence="2">Uncharacterized protein</fullName>
    </submittedName>
</protein>
<proteinExistence type="predicted"/>
<dbReference type="EMBL" id="JASCZI010151113">
    <property type="protein sequence ID" value="MED6169613.1"/>
    <property type="molecule type" value="Genomic_DNA"/>
</dbReference>
<evidence type="ECO:0000313" key="3">
    <source>
        <dbReference type="Proteomes" id="UP001341840"/>
    </source>
</evidence>
<feature type="region of interest" description="Disordered" evidence="1">
    <location>
        <begin position="1"/>
        <end position="43"/>
    </location>
</feature>
<comment type="caution">
    <text evidence="2">The sequence shown here is derived from an EMBL/GenBank/DDBJ whole genome shotgun (WGS) entry which is preliminary data.</text>
</comment>